<evidence type="ECO:0000259" key="5">
    <source>
        <dbReference type="PROSITE" id="PS50931"/>
    </source>
</evidence>
<dbReference type="Pfam" id="PF03466">
    <property type="entry name" value="LysR_substrate"/>
    <property type="match status" value="1"/>
</dbReference>
<evidence type="ECO:0000313" key="6">
    <source>
        <dbReference type="EMBL" id="OZI35113.1"/>
    </source>
</evidence>
<sequence>MELAELEIFRAVALAQSVTRAAQHLGRVQSNVTTRLRQLEEGLGVDLFRRDNKRMTLTPQGQRMLDYAERLLALAEEARQAVLGATPSGRLRLGSMEAAAASRLPEPLARFRADWPQVAVEIQTGTTQALAQAVAECRLDAAIVAHPAAGRPEDADMRELGEGLEGRYLFTEELMLVTPPGHPRPRTAADLQVRSLAAFAHGCTYRKCVLQWLAEQGGDPGQWTLLDLNSYDAILACVMAGAAVAVLPRSMIDMRRVPTGAGLVPLRPVHSYLIRRAGFDTAALSEFARLLAA</sequence>
<reference evidence="7" key="1">
    <citation type="submission" date="2017-05" db="EMBL/GenBank/DDBJ databases">
        <title>Complete and WGS of Bordetella genogroups.</title>
        <authorList>
            <person name="Spilker T."/>
            <person name="Lipuma J."/>
        </authorList>
    </citation>
    <scope>NUCLEOTIDE SEQUENCE [LARGE SCALE GENOMIC DNA]</scope>
    <source>
        <strain evidence="7">AU16122</strain>
    </source>
</reference>
<evidence type="ECO:0000256" key="4">
    <source>
        <dbReference type="ARBA" id="ARBA00023163"/>
    </source>
</evidence>
<dbReference type="FunFam" id="1.10.10.10:FF:000001">
    <property type="entry name" value="LysR family transcriptional regulator"/>
    <property type="match status" value="1"/>
</dbReference>
<dbReference type="SUPFAM" id="SSF46785">
    <property type="entry name" value="Winged helix' DNA-binding domain"/>
    <property type="match status" value="1"/>
</dbReference>
<evidence type="ECO:0000256" key="3">
    <source>
        <dbReference type="ARBA" id="ARBA00023125"/>
    </source>
</evidence>
<dbReference type="GO" id="GO:0000976">
    <property type="term" value="F:transcription cis-regulatory region binding"/>
    <property type="evidence" value="ECO:0007669"/>
    <property type="project" value="TreeGrafter"/>
</dbReference>
<dbReference type="Gene3D" id="1.10.10.10">
    <property type="entry name" value="Winged helix-like DNA-binding domain superfamily/Winged helix DNA-binding domain"/>
    <property type="match status" value="1"/>
</dbReference>
<dbReference type="InterPro" id="IPR000847">
    <property type="entry name" value="LysR_HTH_N"/>
</dbReference>
<gene>
    <name evidence="6" type="ORF">CAL29_15665</name>
</gene>
<dbReference type="OrthoDB" id="464481at2"/>
<dbReference type="AlphaFoldDB" id="A0A261SFJ4"/>
<comment type="caution">
    <text evidence="6">The sequence shown here is derived from an EMBL/GenBank/DDBJ whole genome shotgun (WGS) entry which is preliminary data.</text>
</comment>
<keyword evidence="4" id="KW-0804">Transcription</keyword>
<dbReference type="SUPFAM" id="SSF53850">
    <property type="entry name" value="Periplasmic binding protein-like II"/>
    <property type="match status" value="1"/>
</dbReference>
<feature type="domain" description="HTH lysR-type" evidence="5">
    <location>
        <begin position="1"/>
        <end position="58"/>
    </location>
</feature>
<dbReference type="PANTHER" id="PTHR30126:SF40">
    <property type="entry name" value="HTH-TYPE TRANSCRIPTIONAL REGULATOR GLTR"/>
    <property type="match status" value="1"/>
</dbReference>
<dbReference type="PROSITE" id="PS50931">
    <property type="entry name" value="HTH_LYSR"/>
    <property type="match status" value="1"/>
</dbReference>
<dbReference type="InterPro" id="IPR036388">
    <property type="entry name" value="WH-like_DNA-bd_sf"/>
</dbReference>
<proteinExistence type="inferred from homology"/>
<dbReference type="RefSeq" id="WP_094854118.1">
    <property type="nucleotide sequence ID" value="NZ_NEVM01000002.1"/>
</dbReference>
<protein>
    <submittedName>
        <fullName evidence="6">LysR family transcriptional regulator</fullName>
    </submittedName>
</protein>
<name>A0A261SFJ4_9BORD</name>
<comment type="similarity">
    <text evidence="1">Belongs to the LysR transcriptional regulatory family.</text>
</comment>
<keyword evidence="3" id="KW-0238">DNA-binding</keyword>
<dbReference type="InterPro" id="IPR036390">
    <property type="entry name" value="WH_DNA-bd_sf"/>
</dbReference>
<dbReference type="EMBL" id="NEVM01000002">
    <property type="protein sequence ID" value="OZI35113.1"/>
    <property type="molecule type" value="Genomic_DNA"/>
</dbReference>
<evidence type="ECO:0000256" key="1">
    <source>
        <dbReference type="ARBA" id="ARBA00009437"/>
    </source>
</evidence>
<keyword evidence="7" id="KW-1185">Reference proteome</keyword>
<keyword evidence="2" id="KW-0805">Transcription regulation</keyword>
<dbReference type="GO" id="GO:0003700">
    <property type="term" value="F:DNA-binding transcription factor activity"/>
    <property type="evidence" value="ECO:0007669"/>
    <property type="project" value="InterPro"/>
</dbReference>
<evidence type="ECO:0000313" key="7">
    <source>
        <dbReference type="Proteomes" id="UP000216020"/>
    </source>
</evidence>
<dbReference type="Gene3D" id="3.40.190.290">
    <property type="match status" value="1"/>
</dbReference>
<dbReference type="Proteomes" id="UP000216020">
    <property type="component" value="Unassembled WGS sequence"/>
</dbReference>
<dbReference type="PANTHER" id="PTHR30126">
    <property type="entry name" value="HTH-TYPE TRANSCRIPTIONAL REGULATOR"/>
    <property type="match status" value="1"/>
</dbReference>
<dbReference type="InterPro" id="IPR005119">
    <property type="entry name" value="LysR_subst-bd"/>
</dbReference>
<dbReference type="PRINTS" id="PR00039">
    <property type="entry name" value="HTHLYSR"/>
</dbReference>
<accession>A0A261SFJ4</accession>
<dbReference type="Pfam" id="PF00126">
    <property type="entry name" value="HTH_1"/>
    <property type="match status" value="1"/>
</dbReference>
<evidence type="ECO:0000256" key="2">
    <source>
        <dbReference type="ARBA" id="ARBA00023015"/>
    </source>
</evidence>
<organism evidence="6 7">
    <name type="scientific">Bordetella genomosp. 10</name>
    <dbReference type="NCBI Taxonomy" id="1416804"/>
    <lineage>
        <taxon>Bacteria</taxon>
        <taxon>Pseudomonadati</taxon>
        <taxon>Pseudomonadota</taxon>
        <taxon>Betaproteobacteria</taxon>
        <taxon>Burkholderiales</taxon>
        <taxon>Alcaligenaceae</taxon>
        <taxon>Bordetella</taxon>
    </lineage>
</organism>